<organism evidence="1 2">
    <name type="scientific">Aquamicrobium defluvii</name>
    <dbReference type="NCBI Taxonomy" id="69279"/>
    <lineage>
        <taxon>Bacteria</taxon>
        <taxon>Pseudomonadati</taxon>
        <taxon>Pseudomonadota</taxon>
        <taxon>Alphaproteobacteria</taxon>
        <taxon>Hyphomicrobiales</taxon>
        <taxon>Phyllobacteriaceae</taxon>
        <taxon>Aquamicrobium</taxon>
    </lineage>
</organism>
<reference evidence="1 2" key="1">
    <citation type="submission" date="2019-03" db="EMBL/GenBank/DDBJ databases">
        <title>Genomic Encyclopedia of Type Strains, Phase IV (KMG-IV): sequencing the most valuable type-strain genomes for metagenomic binning, comparative biology and taxonomic classification.</title>
        <authorList>
            <person name="Goeker M."/>
        </authorList>
    </citation>
    <scope>NUCLEOTIDE SEQUENCE [LARGE SCALE GENOMIC DNA]</scope>
    <source>
        <strain evidence="1 2">DSM 11603</strain>
    </source>
</reference>
<dbReference type="EMBL" id="SNZF01000019">
    <property type="protein sequence ID" value="TDR33780.1"/>
    <property type="molecule type" value="Genomic_DNA"/>
</dbReference>
<protein>
    <submittedName>
        <fullName evidence="1">Uncharacterized protein</fullName>
    </submittedName>
</protein>
<dbReference type="Proteomes" id="UP000294958">
    <property type="component" value="Unassembled WGS sequence"/>
</dbReference>
<accession>A0A4R6YDF1</accession>
<sequence>MDFSLNATRTRFVIREILAHARFNRLFQSKLFHA</sequence>
<comment type="caution">
    <text evidence="1">The sequence shown here is derived from an EMBL/GenBank/DDBJ whole genome shotgun (WGS) entry which is preliminary data.</text>
</comment>
<gene>
    <name evidence="1" type="ORF">DES43_11966</name>
</gene>
<keyword evidence="2" id="KW-1185">Reference proteome</keyword>
<name>A0A4R6YDF1_9HYPH</name>
<evidence type="ECO:0000313" key="2">
    <source>
        <dbReference type="Proteomes" id="UP000294958"/>
    </source>
</evidence>
<dbReference type="AlphaFoldDB" id="A0A4R6YDF1"/>
<evidence type="ECO:0000313" key="1">
    <source>
        <dbReference type="EMBL" id="TDR33780.1"/>
    </source>
</evidence>
<proteinExistence type="predicted"/>